<dbReference type="SUPFAM" id="SSF69786">
    <property type="entry name" value="YggU-like"/>
    <property type="match status" value="1"/>
</dbReference>
<dbReference type="PANTHER" id="PTHR13420:SF7">
    <property type="entry name" value="UPF0235 PROTEIN C15ORF40"/>
    <property type="match status" value="1"/>
</dbReference>
<dbReference type="InterPro" id="IPR003746">
    <property type="entry name" value="DUF167"/>
</dbReference>
<protein>
    <recommendedName>
        <fullName evidence="2">UPF0235 protein SPIRO4BDMA_70178</fullName>
    </recommendedName>
</protein>
<gene>
    <name evidence="3" type="ORF">SPIRO4BDMA_70178</name>
</gene>
<dbReference type="HAMAP" id="MF_00634">
    <property type="entry name" value="UPF0235"/>
    <property type="match status" value="1"/>
</dbReference>
<dbReference type="Pfam" id="PF02594">
    <property type="entry name" value="DUF167"/>
    <property type="match status" value="1"/>
</dbReference>
<sequence>MITRDELEARLQYLGPALRQEKEGTVLAVTVIPHAPHNVVAGFRNGSLLVKVSAAPEKGKANEAVLELIADFLGTAPSNLLLLRGHTSRSKIILLQNMG</sequence>
<name>A0A3P3XTZ7_9SPIR</name>
<dbReference type="EMBL" id="FWDO01000007">
    <property type="protein sequence ID" value="SLM19756.1"/>
    <property type="molecule type" value="Genomic_DNA"/>
</dbReference>
<reference evidence="3" key="1">
    <citation type="submission" date="2017-02" db="EMBL/GenBank/DDBJ databases">
        <authorList>
            <person name="Regsiter A."/>
            <person name="William W."/>
        </authorList>
    </citation>
    <scope>NUCLEOTIDE SEQUENCE</scope>
    <source>
        <strain evidence="3">BdmA 4</strain>
    </source>
</reference>
<organism evidence="3">
    <name type="scientific">uncultured spirochete</name>
    <dbReference type="NCBI Taxonomy" id="156406"/>
    <lineage>
        <taxon>Bacteria</taxon>
        <taxon>Pseudomonadati</taxon>
        <taxon>Spirochaetota</taxon>
        <taxon>Spirochaetia</taxon>
        <taxon>Spirochaetales</taxon>
        <taxon>environmental samples</taxon>
    </lineage>
</organism>
<evidence type="ECO:0000256" key="1">
    <source>
        <dbReference type="ARBA" id="ARBA00010364"/>
    </source>
</evidence>
<evidence type="ECO:0000313" key="3">
    <source>
        <dbReference type="EMBL" id="SLM19756.1"/>
    </source>
</evidence>
<dbReference type="PANTHER" id="PTHR13420">
    <property type="entry name" value="UPF0235 PROTEIN C15ORF40"/>
    <property type="match status" value="1"/>
</dbReference>
<dbReference type="NCBIfam" id="TIGR00251">
    <property type="entry name" value="DUF167 family protein"/>
    <property type="match status" value="1"/>
</dbReference>
<proteinExistence type="inferred from homology"/>
<accession>A0A3P3XTZ7</accession>
<dbReference type="GO" id="GO:0005737">
    <property type="term" value="C:cytoplasm"/>
    <property type="evidence" value="ECO:0007669"/>
    <property type="project" value="TreeGrafter"/>
</dbReference>
<dbReference type="AlphaFoldDB" id="A0A3P3XTZ7"/>
<dbReference type="SMART" id="SM01152">
    <property type="entry name" value="DUF167"/>
    <property type="match status" value="1"/>
</dbReference>
<dbReference type="InterPro" id="IPR036591">
    <property type="entry name" value="YggU-like_sf"/>
</dbReference>
<evidence type="ECO:0000256" key="2">
    <source>
        <dbReference type="HAMAP-Rule" id="MF_00634"/>
    </source>
</evidence>
<comment type="similarity">
    <text evidence="1 2">Belongs to the UPF0235 family.</text>
</comment>
<dbReference type="Gene3D" id="3.30.1200.10">
    <property type="entry name" value="YggU-like"/>
    <property type="match status" value="1"/>
</dbReference>